<dbReference type="InterPro" id="IPR042189">
    <property type="entry name" value="RNA_pol_sigma_70_r1_1_sf"/>
</dbReference>
<dbReference type="AlphaFoldDB" id="A0A841R253"/>
<dbReference type="Gene3D" id="1.10.220.120">
    <property type="entry name" value="Sigma-70 factor, region 1.1"/>
    <property type="match status" value="1"/>
</dbReference>
<dbReference type="PANTHER" id="PTHR30603:SF60">
    <property type="entry name" value="RNA POLYMERASE SIGMA FACTOR RPOD"/>
    <property type="match status" value="1"/>
</dbReference>
<evidence type="ECO:0000256" key="5">
    <source>
        <dbReference type="ARBA" id="ARBA00023163"/>
    </source>
</evidence>
<evidence type="ECO:0000256" key="7">
    <source>
        <dbReference type="SAM" id="MobiDB-lite"/>
    </source>
</evidence>
<dbReference type="HAMAP" id="MF_00963">
    <property type="entry name" value="Sigma70_RpoD_SigA"/>
    <property type="match status" value="1"/>
</dbReference>
<dbReference type="Gene3D" id="1.10.601.10">
    <property type="entry name" value="RNA Polymerase Primary Sigma Factor"/>
    <property type="match status" value="1"/>
</dbReference>
<dbReference type="GO" id="GO:0006352">
    <property type="term" value="P:DNA-templated transcription initiation"/>
    <property type="evidence" value="ECO:0007669"/>
    <property type="project" value="UniProtKB-UniRule"/>
</dbReference>
<dbReference type="InterPro" id="IPR013324">
    <property type="entry name" value="RNA_pol_sigma_r3/r4-like"/>
</dbReference>
<dbReference type="Pfam" id="PF04542">
    <property type="entry name" value="Sigma70_r2"/>
    <property type="match status" value="1"/>
</dbReference>
<dbReference type="NCBIfam" id="TIGR02937">
    <property type="entry name" value="sigma70-ECF"/>
    <property type="match status" value="1"/>
</dbReference>
<proteinExistence type="inferred from homology"/>
<evidence type="ECO:0000256" key="2">
    <source>
        <dbReference type="ARBA" id="ARBA00023015"/>
    </source>
</evidence>
<dbReference type="Pfam" id="PF00140">
    <property type="entry name" value="Sigma70_r1_2"/>
    <property type="match status" value="1"/>
</dbReference>
<dbReference type="PRINTS" id="PR00046">
    <property type="entry name" value="SIGMA70FCT"/>
</dbReference>
<dbReference type="InterPro" id="IPR007127">
    <property type="entry name" value="RNA_pol_sigma_70_r1_1"/>
</dbReference>
<dbReference type="InterPro" id="IPR014284">
    <property type="entry name" value="RNA_pol_sigma-70_dom"/>
</dbReference>
<dbReference type="FunFam" id="1.10.601.10:FF:000001">
    <property type="entry name" value="RNA polymerase sigma factor SigA"/>
    <property type="match status" value="1"/>
</dbReference>
<evidence type="ECO:0000256" key="4">
    <source>
        <dbReference type="ARBA" id="ARBA00023125"/>
    </source>
</evidence>
<feature type="domain" description="RNA polymerase sigma-70" evidence="8">
    <location>
        <begin position="460"/>
        <end position="473"/>
    </location>
</feature>
<name>A0A841R253_9SPIO</name>
<dbReference type="InterPro" id="IPR013325">
    <property type="entry name" value="RNA_pol_sigma_r2"/>
</dbReference>
<protein>
    <recommendedName>
        <fullName evidence="6">RNA polymerase sigma factor RpoD</fullName>
    </recommendedName>
    <alternativeName>
        <fullName evidence="6">Sigma-70</fullName>
    </alternativeName>
</protein>
<keyword evidence="11" id="KW-1185">Reference proteome</keyword>
<comment type="subcellular location">
    <subcellularLocation>
        <location evidence="6">Cytoplasm</location>
    </subcellularLocation>
</comment>
<dbReference type="InterPro" id="IPR000943">
    <property type="entry name" value="RNA_pol_sigma70"/>
</dbReference>
<feature type="compositionally biased region" description="Acidic residues" evidence="7">
    <location>
        <begin position="130"/>
        <end position="162"/>
    </location>
</feature>
<comment type="similarity">
    <text evidence="6">Belongs to the sigma-70 factor family. RpoD/SigA subfamily.</text>
</comment>
<organism evidence="10 11">
    <name type="scientific">Spirochaeta isovalerica</name>
    <dbReference type="NCBI Taxonomy" id="150"/>
    <lineage>
        <taxon>Bacteria</taxon>
        <taxon>Pseudomonadati</taxon>
        <taxon>Spirochaetota</taxon>
        <taxon>Spirochaetia</taxon>
        <taxon>Spirochaetales</taxon>
        <taxon>Spirochaetaceae</taxon>
        <taxon>Spirochaeta</taxon>
    </lineage>
</organism>
<dbReference type="Proteomes" id="UP000587760">
    <property type="component" value="Unassembled WGS sequence"/>
</dbReference>
<keyword evidence="2 6" id="KW-0805">Transcription regulation</keyword>
<dbReference type="CDD" id="cd06171">
    <property type="entry name" value="Sigma70_r4"/>
    <property type="match status" value="1"/>
</dbReference>
<dbReference type="Pfam" id="PF04539">
    <property type="entry name" value="Sigma70_r3"/>
    <property type="match status" value="1"/>
</dbReference>
<reference evidence="10 11" key="1">
    <citation type="submission" date="2020-08" db="EMBL/GenBank/DDBJ databases">
        <title>Genomic Encyclopedia of Type Strains, Phase IV (KMG-IV): sequencing the most valuable type-strain genomes for metagenomic binning, comparative biology and taxonomic classification.</title>
        <authorList>
            <person name="Goeker M."/>
        </authorList>
    </citation>
    <scope>NUCLEOTIDE SEQUENCE [LARGE SCALE GENOMIC DNA]</scope>
    <source>
        <strain evidence="10 11">DSM 2461</strain>
    </source>
</reference>
<gene>
    <name evidence="6" type="primary">rpoD</name>
    <name evidence="10" type="ORF">HNR50_000727</name>
</gene>
<keyword evidence="5 6" id="KW-0804">Transcription</keyword>
<dbReference type="GO" id="GO:0016987">
    <property type="term" value="F:sigma factor activity"/>
    <property type="evidence" value="ECO:0007669"/>
    <property type="project" value="UniProtKB-UniRule"/>
</dbReference>
<keyword evidence="3 6" id="KW-0731">Sigma factor</keyword>
<dbReference type="Gene3D" id="1.10.10.10">
    <property type="entry name" value="Winged helix-like DNA-binding domain superfamily/Winged helix DNA-binding domain"/>
    <property type="match status" value="2"/>
</dbReference>
<sequence length="670" mass="77457">MTDIKADPAIKKLLEYASEKKRISYDEVNDFLPEDITNSDKIEEVITLLEENNIQLQDEADHDEKVSDDTSDSLPDDETEEDLDEEDDVDVEISIDGEIPDEDDHVMDEELDDDLDDFSGAPIPVAGVTSDEDADESITTLDLDDEDEDEDDDEDSDDELDADVVSSGGKRKLVVNEKESSIDDPIRLYLREIGKENLLTAEQEVELSMKMEDGENIIKNILKDSGMIIAEFFDLAHRAFSKDDPHNMGLSKKEISEMLSERRRLNQYYREPLKTIMANLKQYFEMKQKVVSTDGDILSDKSLQKKRDELMSFISKIDMHQEEILSFSEKYVDAANKIKKNTKIQEKIERVLRVNNMRELRSLGRGLASSSKRREIEEELGLSADEIKEQIRLVQVAEKKIRDIEIDFDTSVEEILEKADDIDRGRFMMKSAKDRLIKANLRLVVSIAKKYTNRGLHFFDLVQEGNIGLIKAVEKFEYRKGYKFSTYATWWIRQAITRSISDQARTIRVPVHMIEQINKVVRESRQLMQVKGREPTDEEIAEKLGWTVARVKSVKNVAREPISLETPIGEEEDSLLGDFIEDKVVENPENQTAFTILQEQLQDVLETLPPREQEVLKMRFGLEDGYSLTLEEVGLYFNVTRERIRQIEAKALRRLRHPKRSRRLKDYLEN</sequence>
<feature type="compositionally biased region" description="Acidic residues" evidence="7">
    <location>
        <begin position="69"/>
        <end position="117"/>
    </location>
</feature>
<feature type="region of interest" description="Disordered" evidence="7">
    <location>
        <begin position="53"/>
        <end position="168"/>
    </location>
</feature>
<dbReference type="InterPro" id="IPR007630">
    <property type="entry name" value="RNA_pol_sigma70_r4"/>
</dbReference>
<dbReference type="GO" id="GO:0005737">
    <property type="term" value="C:cytoplasm"/>
    <property type="evidence" value="ECO:0007669"/>
    <property type="project" value="UniProtKB-SubCell"/>
</dbReference>
<dbReference type="InterPro" id="IPR012760">
    <property type="entry name" value="RNA_pol_sigma_RpoD_C"/>
</dbReference>
<dbReference type="SUPFAM" id="SSF88659">
    <property type="entry name" value="Sigma3 and sigma4 domains of RNA polymerase sigma factors"/>
    <property type="match status" value="2"/>
</dbReference>
<dbReference type="InterPro" id="IPR036388">
    <property type="entry name" value="WH-like_DNA-bd_sf"/>
</dbReference>
<comment type="function">
    <text evidence="6">Sigma factors are initiation factors that promote the attachment of RNA polymerase to specific initiation sites and are then released. This sigma factor is the primary sigma factor during exponential growth.</text>
</comment>
<evidence type="ECO:0000313" key="11">
    <source>
        <dbReference type="Proteomes" id="UP000587760"/>
    </source>
</evidence>
<dbReference type="InterPro" id="IPR028630">
    <property type="entry name" value="Sigma70_RpoD"/>
</dbReference>
<feature type="DNA-binding region" description="H-T-H motif" evidence="6">
    <location>
        <begin position="630"/>
        <end position="649"/>
    </location>
</feature>
<dbReference type="EMBL" id="JACHGJ010000001">
    <property type="protein sequence ID" value="MBB6479094.1"/>
    <property type="molecule type" value="Genomic_DNA"/>
</dbReference>
<evidence type="ECO:0000259" key="8">
    <source>
        <dbReference type="PROSITE" id="PS00715"/>
    </source>
</evidence>
<keyword evidence="4 6" id="KW-0238">DNA-binding</keyword>
<dbReference type="PANTHER" id="PTHR30603">
    <property type="entry name" value="RNA POLYMERASE SIGMA FACTOR RPO"/>
    <property type="match status" value="1"/>
</dbReference>
<feature type="region of interest" description="Sigma-70 factor domain-4" evidence="6">
    <location>
        <begin position="604"/>
        <end position="657"/>
    </location>
</feature>
<dbReference type="Pfam" id="PF04545">
    <property type="entry name" value="Sigma70_r4"/>
    <property type="match status" value="1"/>
</dbReference>
<dbReference type="InterPro" id="IPR050239">
    <property type="entry name" value="Sigma-70_RNA_pol_init_factors"/>
</dbReference>
<dbReference type="InterPro" id="IPR007624">
    <property type="entry name" value="RNA_pol_sigma70_r3"/>
</dbReference>
<feature type="short sequence motif" description="Interaction with polymerase core subunit RpoC" evidence="6">
    <location>
        <begin position="460"/>
        <end position="463"/>
    </location>
</feature>
<dbReference type="GO" id="GO:0003677">
    <property type="term" value="F:DNA binding"/>
    <property type="evidence" value="ECO:0007669"/>
    <property type="project" value="UniProtKB-UniRule"/>
</dbReference>
<dbReference type="SUPFAM" id="SSF88946">
    <property type="entry name" value="Sigma2 domain of RNA polymerase sigma factors"/>
    <property type="match status" value="1"/>
</dbReference>
<accession>A0A841R253</accession>
<dbReference type="RefSeq" id="WP_184743881.1">
    <property type="nucleotide sequence ID" value="NZ_JACHGJ010000001.1"/>
</dbReference>
<dbReference type="PROSITE" id="PS00716">
    <property type="entry name" value="SIGMA70_2"/>
    <property type="match status" value="1"/>
</dbReference>
<dbReference type="NCBIfam" id="TIGR02393">
    <property type="entry name" value="RpoD_Cterm"/>
    <property type="match status" value="1"/>
</dbReference>
<dbReference type="Pfam" id="PF03979">
    <property type="entry name" value="Sigma70_r1_1"/>
    <property type="match status" value="1"/>
</dbReference>
<evidence type="ECO:0000256" key="3">
    <source>
        <dbReference type="ARBA" id="ARBA00023082"/>
    </source>
</evidence>
<evidence type="ECO:0000313" key="10">
    <source>
        <dbReference type="EMBL" id="MBB6479094.1"/>
    </source>
</evidence>
<dbReference type="InterPro" id="IPR007627">
    <property type="entry name" value="RNA_pol_sigma70_r2"/>
</dbReference>
<feature type="region of interest" description="Sigma-70 factor domain-3" evidence="6">
    <location>
        <begin position="515"/>
        <end position="591"/>
    </location>
</feature>
<evidence type="ECO:0000259" key="9">
    <source>
        <dbReference type="PROSITE" id="PS00716"/>
    </source>
</evidence>
<keyword evidence="1 6" id="KW-0963">Cytoplasm</keyword>
<comment type="caution">
    <text evidence="10">The sequence shown here is derived from an EMBL/GenBank/DDBJ whole genome shotgun (WGS) entry which is preliminary data.</text>
</comment>
<feature type="domain" description="RNA polymerase sigma-70" evidence="9">
    <location>
        <begin position="629"/>
        <end position="655"/>
    </location>
</feature>
<feature type="region of interest" description="Sigma-70 factor domain-2" evidence="6">
    <location>
        <begin position="436"/>
        <end position="506"/>
    </location>
</feature>
<comment type="subunit">
    <text evidence="6">Interacts transiently with the RNA polymerase catalytic core.</text>
</comment>
<evidence type="ECO:0000256" key="1">
    <source>
        <dbReference type="ARBA" id="ARBA00022490"/>
    </source>
</evidence>
<evidence type="ECO:0000256" key="6">
    <source>
        <dbReference type="HAMAP-Rule" id="MF_00963"/>
    </source>
</evidence>
<dbReference type="InterPro" id="IPR009042">
    <property type="entry name" value="RNA_pol_sigma70_r1_2"/>
</dbReference>
<dbReference type="PROSITE" id="PS00715">
    <property type="entry name" value="SIGMA70_1"/>
    <property type="match status" value="1"/>
</dbReference>